<keyword evidence="3" id="KW-1185">Reference proteome</keyword>
<dbReference type="EMBL" id="JAUKWQ010000002">
    <property type="protein sequence ID" value="MDO1582210.1"/>
    <property type="molecule type" value="Genomic_DNA"/>
</dbReference>
<feature type="region of interest" description="Disordered" evidence="1">
    <location>
        <begin position="37"/>
        <end position="64"/>
    </location>
</feature>
<dbReference type="Proteomes" id="UP001169006">
    <property type="component" value="Unassembled WGS sequence"/>
</dbReference>
<evidence type="ECO:0000256" key="1">
    <source>
        <dbReference type="SAM" id="MobiDB-lite"/>
    </source>
</evidence>
<dbReference type="RefSeq" id="WP_302076350.1">
    <property type="nucleotide sequence ID" value="NZ_JAUKWQ010000002.1"/>
</dbReference>
<organism evidence="2 3">
    <name type="scientific">Rhizobium oryzicola</name>
    <dbReference type="NCBI Taxonomy" id="1232668"/>
    <lineage>
        <taxon>Bacteria</taxon>
        <taxon>Pseudomonadati</taxon>
        <taxon>Pseudomonadota</taxon>
        <taxon>Alphaproteobacteria</taxon>
        <taxon>Hyphomicrobiales</taxon>
        <taxon>Rhizobiaceae</taxon>
        <taxon>Rhizobium/Agrobacterium group</taxon>
        <taxon>Rhizobium</taxon>
    </lineage>
</organism>
<protein>
    <submittedName>
        <fullName evidence="2">Uncharacterized protein</fullName>
    </submittedName>
</protein>
<gene>
    <name evidence="2" type="ORF">Q2T52_08880</name>
</gene>
<sequence length="64" mass="7033">MIDVIDVRLSFSGQLRAFSLLTTACENQQNLNHRLKRNGAAGGPAQAKDTKNGTHHTNGLRKEM</sequence>
<reference evidence="2" key="2">
    <citation type="submission" date="2023-07" db="EMBL/GenBank/DDBJ databases">
        <authorList>
            <person name="Sun H."/>
        </authorList>
    </citation>
    <scope>NUCLEOTIDE SEQUENCE</scope>
    <source>
        <strain evidence="2">05753</strain>
    </source>
</reference>
<accession>A0ABT8SUV7</accession>
<evidence type="ECO:0000313" key="2">
    <source>
        <dbReference type="EMBL" id="MDO1582210.1"/>
    </source>
</evidence>
<comment type="caution">
    <text evidence="2">The sequence shown here is derived from an EMBL/GenBank/DDBJ whole genome shotgun (WGS) entry which is preliminary data.</text>
</comment>
<name>A0ABT8SUV7_9HYPH</name>
<evidence type="ECO:0000313" key="3">
    <source>
        <dbReference type="Proteomes" id="UP001169006"/>
    </source>
</evidence>
<proteinExistence type="predicted"/>
<reference evidence="2" key="1">
    <citation type="journal article" date="2015" name="Int. J. Syst. Evol. Microbiol.">
        <title>Rhizobium oryzicola sp. nov., potential plant-growth-promoting endophytic bacteria isolated from rice roots.</title>
        <authorList>
            <person name="Zhang X.X."/>
            <person name="Gao J.S."/>
            <person name="Cao Y.H."/>
            <person name="Sheirdil R.A."/>
            <person name="Wang X.C."/>
            <person name="Zhang L."/>
        </authorList>
    </citation>
    <scope>NUCLEOTIDE SEQUENCE</scope>
    <source>
        <strain evidence="2">05753</strain>
    </source>
</reference>